<protein>
    <submittedName>
        <fullName evidence="1">Uncharacterized protein</fullName>
    </submittedName>
</protein>
<dbReference type="AlphaFoldDB" id="A0AAU7CG64"/>
<organism evidence="1">
    <name type="scientific">Singulisphaera sp. Ch08</name>
    <dbReference type="NCBI Taxonomy" id="3120278"/>
    <lineage>
        <taxon>Bacteria</taxon>
        <taxon>Pseudomonadati</taxon>
        <taxon>Planctomycetota</taxon>
        <taxon>Planctomycetia</taxon>
        <taxon>Isosphaerales</taxon>
        <taxon>Isosphaeraceae</taxon>
        <taxon>Singulisphaera</taxon>
    </lineage>
</organism>
<evidence type="ECO:0000313" key="1">
    <source>
        <dbReference type="EMBL" id="XBH04083.1"/>
    </source>
</evidence>
<name>A0AAU7CG64_9BACT</name>
<dbReference type="RefSeq" id="WP_406696830.1">
    <property type="nucleotide sequence ID" value="NZ_CP155447.1"/>
</dbReference>
<proteinExistence type="predicted"/>
<gene>
    <name evidence="1" type="ORF">V5E97_38155</name>
</gene>
<reference evidence="1" key="1">
    <citation type="submission" date="2024-05" db="EMBL/GenBank/DDBJ databases">
        <title>Planctomycetes of the genus Singulisphaera possess chitinolytic capabilities.</title>
        <authorList>
            <person name="Ivanova A."/>
        </authorList>
    </citation>
    <scope>NUCLEOTIDE SEQUENCE</scope>
    <source>
        <strain evidence="1">Ch08T</strain>
    </source>
</reference>
<dbReference type="EMBL" id="CP155447">
    <property type="protein sequence ID" value="XBH04083.1"/>
    <property type="molecule type" value="Genomic_DNA"/>
</dbReference>
<accession>A0AAU7CG64</accession>
<sequence length="274" mass="30576">MAKRPKFSRWRRLPRVYRSGEFKLPDPNPEPQRLSLYLKDELLEVAERQAERAGFETVQQYCAELLSRAIQAERVRGQVAEIEARSGPLEGLQEIANDPAYLAEWSEQTAPREPTEPISLEISLDPVGKAPAPRVSALSLELDSDSGTPTQPSELSESISPSALVVLHHAGQGGEDDPLAFLPCLRRGELVSVNEIAELARALQTLEVETREAKVLDRRVAFALHRLAYEGQILHTDAWPGVFDAWTVDTLHAVQEAVERILSGQDIRYYPTKP</sequence>